<evidence type="ECO:0000313" key="2">
    <source>
        <dbReference type="Proteomes" id="UP001519292"/>
    </source>
</evidence>
<sequence length="78" mass="9230">MIRKKHHIKQEGDDKLLRVIYALQHQLAVQKTFSSTTLDLSDENRIADRILRAKYSFLYEEARRRHAKSSDPYSVITQ</sequence>
<evidence type="ECO:0008006" key="3">
    <source>
        <dbReference type="Google" id="ProtNLM"/>
    </source>
</evidence>
<proteinExistence type="predicted"/>
<accession>A0ABS4MFZ9</accession>
<dbReference type="RefSeq" id="WP_209687262.1">
    <property type="nucleotide sequence ID" value="NZ_JAGGLU010000011.1"/>
</dbReference>
<dbReference type="EMBL" id="JAGGLU010000011">
    <property type="protein sequence ID" value="MBP2058528.1"/>
    <property type="molecule type" value="Genomic_DNA"/>
</dbReference>
<name>A0ABS4MFZ9_9LACO</name>
<reference evidence="1 2" key="1">
    <citation type="submission" date="2021-03" db="EMBL/GenBank/DDBJ databases">
        <title>Genomic Encyclopedia of Type Strains, Phase IV (KMG-IV): sequencing the most valuable type-strain genomes for metagenomic binning, comparative biology and taxonomic classification.</title>
        <authorList>
            <person name="Goeker M."/>
        </authorList>
    </citation>
    <scope>NUCLEOTIDE SEQUENCE [LARGE SCALE GENOMIC DNA]</scope>
    <source>
        <strain evidence="1 2">DSM 101872</strain>
    </source>
</reference>
<protein>
    <recommendedName>
        <fullName evidence="3">DUF2508 family protein</fullName>
    </recommendedName>
</protein>
<comment type="caution">
    <text evidence="1">The sequence shown here is derived from an EMBL/GenBank/DDBJ whole genome shotgun (WGS) entry which is preliminary data.</text>
</comment>
<gene>
    <name evidence="1" type="ORF">J2Z60_001713</name>
</gene>
<keyword evidence="2" id="KW-1185">Reference proteome</keyword>
<evidence type="ECO:0000313" key="1">
    <source>
        <dbReference type="EMBL" id="MBP2058528.1"/>
    </source>
</evidence>
<dbReference type="Pfam" id="PF10704">
    <property type="entry name" value="DUF2508"/>
    <property type="match status" value="1"/>
</dbReference>
<dbReference type="InterPro" id="IPR019644">
    <property type="entry name" value="DUF2508"/>
</dbReference>
<organism evidence="1 2">
    <name type="scientific">Lactobacillus colini</name>
    <dbReference type="NCBI Taxonomy" id="1819254"/>
    <lineage>
        <taxon>Bacteria</taxon>
        <taxon>Bacillati</taxon>
        <taxon>Bacillota</taxon>
        <taxon>Bacilli</taxon>
        <taxon>Lactobacillales</taxon>
        <taxon>Lactobacillaceae</taxon>
        <taxon>Lactobacillus</taxon>
    </lineage>
</organism>
<dbReference type="Proteomes" id="UP001519292">
    <property type="component" value="Unassembled WGS sequence"/>
</dbReference>